<feature type="domain" description="Cadherin" evidence="1">
    <location>
        <begin position="197"/>
        <end position="292"/>
    </location>
</feature>
<dbReference type="GO" id="GO:0007156">
    <property type="term" value="P:homophilic cell adhesion via plasma membrane adhesion molecules"/>
    <property type="evidence" value="ECO:0007669"/>
    <property type="project" value="InterPro"/>
</dbReference>
<dbReference type="SMART" id="SM00710">
    <property type="entry name" value="PbH1"/>
    <property type="match status" value="7"/>
</dbReference>
<proteinExistence type="predicted"/>
<dbReference type="OrthoDB" id="134475at2"/>
<dbReference type="Proteomes" id="UP001139722">
    <property type="component" value="Unassembled WGS sequence"/>
</dbReference>
<dbReference type="RefSeq" id="WP_156999003.1">
    <property type="nucleotide sequence ID" value="NZ_BAAANU010000002.1"/>
</dbReference>
<reference evidence="2" key="1">
    <citation type="submission" date="2022-06" db="EMBL/GenBank/DDBJ databases">
        <title>Sequencing the genomes of 1000 actinobacteria strains.</title>
        <authorList>
            <person name="Klenk H.-P."/>
        </authorList>
    </citation>
    <scope>NUCLEOTIDE SEQUENCE</scope>
    <source>
        <strain evidence="2">DSM 22016</strain>
    </source>
</reference>
<dbReference type="Gene3D" id="2.60.40.60">
    <property type="entry name" value="Cadherins"/>
    <property type="match status" value="1"/>
</dbReference>
<dbReference type="CDD" id="cd11304">
    <property type="entry name" value="Cadherin_repeat"/>
    <property type="match status" value="1"/>
</dbReference>
<dbReference type="InterPro" id="IPR002126">
    <property type="entry name" value="Cadherin-like_dom"/>
</dbReference>
<evidence type="ECO:0000259" key="1">
    <source>
        <dbReference type="PROSITE" id="PS50268"/>
    </source>
</evidence>
<sequence length="1321" mass="129806">MSHASSPHTVDVGSSGRMRHPRHALILLALATTLLALAALSVAFASPSRAATGWTPDARADAAASALNTTRPLPVQPETQLRSACALKGSGLLRAATSPQDCWSRFETAVAIWPGPTTLCMQLGVVRAGLSATACTRAKPKGTVLVVPSATGQTATFCAGITGLLRSVSASTRCLPLERRYIVSNQAPTGLTLSGTSVAENRPAGTDVGAFALTDPDPAATPSFALVAGAGSTDNGAFTIVGATLRTAASFDFEAKSSYAIRVRGSDGYGGSIEKAFTIRVTDVVENVAPVAGDDEFTAADAAVGNTVLVVDDPSDGAPAASGPHKSIAGDLLANDVDADGDALAIVAGTVTTESGGTAELQVDGDFVFTPAAASSCTDASDAFEYTVTDGIATDTGRVSIALDGCVWYVSNSAPGDAGTSTEPFDTLAQAEAAGAGDIFVFAGDGTPAGLDTGVRLDAGQRLIGQAADLVVDGATLYVSDGSFPAITAPAGTDAVELDHANTVAGIIVYAPHGGVGIAGGSGAADGELRWLRVLRLGEAVPRQAVELDGTSGTFTIAGLYVLADTGVRLHDAGTVEFTPDSGNDFLALRAAPLVVSGTALGTSGIDSLRTFFSSSGGLRMAATTGTLTIDHLDLMTFAEPAALQLEDTGPVVIRSGSRIWAADGVAVDIDGSDGEMAFDTLTSHGADADAISIEDYAGTFTATAGGSLGPSELAGAAGTAFRVSGGDGDISYAGSIADGGGPTSVEITGRTGGTVTLSGAVVDGPDAGGGIRVTGNTGGATVFSGAGTTLQTGSARGVEFSASDGHSLSFTGGGLDIRTTSGQAFLATSSGSVAVTGEGNVLESGTGIALNIVSTDIAASGATFERVSADGANTGLQLWSTGSAGSLTVTGSGDTSRGGDASGGTIAGTSQSGVVLYDTLTPSLTNMRVESAGGHGIGGSELRGLSLRHSTVADAGNADAVFFALAGRTNITGTVDLTGNVFTDAIGNGIMIVNAGGTIDSLTIADNLIAKDAPTSAGAAIRLGIEGTVTGAASLTRAEIASNTIRGFAEGTGLDITAGNPAGPTAAQLGTPNDPTKLIAVTGNRMDGGTGGLDHQPDSFARVAFTGNARGNVDVSDNGVAGAPLRSLDCTAIDITAAGLANVTAKASNNLIDAGSRPGCPGISVSAEGLPGGATSVVAASVVGNSISRTGGPGIAVESASTGSEVVARVTNNVVTPPTGFGYSGIEFISGAAGQNARLCAAITGNTTAGGVGPTGPERGIRLVKSGADPNVNAFGIQGLAPSPAGAEAVEPYLTAQNTSTGGIAISGAASGFTACTPAP</sequence>
<keyword evidence="3" id="KW-1185">Reference proteome</keyword>
<comment type="caution">
    <text evidence="2">The sequence shown here is derived from an EMBL/GenBank/DDBJ whole genome shotgun (WGS) entry which is preliminary data.</text>
</comment>
<dbReference type="InterPro" id="IPR006626">
    <property type="entry name" value="PbH1"/>
</dbReference>
<dbReference type="Pfam" id="PF17963">
    <property type="entry name" value="Big_9"/>
    <property type="match status" value="1"/>
</dbReference>
<dbReference type="PROSITE" id="PS50268">
    <property type="entry name" value="CADHERIN_2"/>
    <property type="match status" value="1"/>
</dbReference>
<gene>
    <name evidence="2" type="ORF">BJ978_000316</name>
</gene>
<dbReference type="GO" id="GO:0005509">
    <property type="term" value="F:calcium ion binding"/>
    <property type="evidence" value="ECO:0007669"/>
    <property type="project" value="InterPro"/>
</dbReference>
<evidence type="ECO:0000313" key="3">
    <source>
        <dbReference type="Proteomes" id="UP001139722"/>
    </source>
</evidence>
<organism evidence="2 3">
    <name type="scientific">Agromyces terreus</name>
    <dbReference type="NCBI Taxonomy" id="424795"/>
    <lineage>
        <taxon>Bacteria</taxon>
        <taxon>Bacillati</taxon>
        <taxon>Actinomycetota</taxon>
        <taxon>Actinomycetes</taxon>
        <taxon>Micrococcales</taxon>
        <taxon>Microbacteriaceae</taxon>
        <taxon>Agromyces</taxon>
    </lineage>
</organism>
<protein>
    <recommendedName>
        <fullName evidence="1">Cadherin domain-containing protein</fullName>
    </recommendedName>
</protein>
<dbReference type="InterPro" id="IPR015919">
    <property type="entry name" value="Cadherin-like_sf"/>
</dbReference>
<accession>A0A9X2KB07</accession>
<evidence type="ECO:0000313" key="2">
    <source>
        <dbReference type="EMBL" id="MCP2369640.1"/>
    </source>
</evidence>
<dbReference type="SUPFAM" id="SSF49313">
    <property type="entry name" value="Cadherin-like"/>
    <property type="match status" value="1"/>
</dbReference>
<name>A0A9X2KB07_9MICO</name>
<dbReference type="EMBL" id="JAMZDY010000001">
    <property type="protein sequence ID" value="MCP2369640.1"/>
    <property type="molecule type" value="Genomic_DNA"/>
</dbReference>
<dbReference type="GO" id="GO:0016020">
    <property type="term" value="C:membrane"/>
    <property type="evidence" value="ECO:0007669"/>
    <property type="project" value="InterPro"/>
</dbReference>